<organism evidence="1 2">
    <name type="scientific">Ditylenchus destructor</name>
    <dbReference type="NCBI Taxonomy" id="166010"/>
    <lineage>
        <taxon>Eukaryota</taxon>
        <taxon>Metazoa</taxon>
        <taxon>Ecdysozoa</taxon>
        <taxon>Nematoda</taxon>
        <taxon>Chromadorea</taxon>
        <taxon>Rhabditida</taxon>
        <taxon>Tylenchina</taxon>
        <taxon>Tylenchomorpha</taxon>
        <taxon>Sphaerularioidea</taxon>
        <taxon>Anguinidae</taxon>
        <taxon>Anguininae</taxon>
        <taxon>Ditylenchus</taxon>
    </lineage>
</organism>
<reference evidence="1" key="1">
    <citation type="submission" date="2022-01" db="EMBL/GenBank/DDBJ databases">
        <title>Genome Sequence Resource for Two Populations of Ditylenchus destructor, the Migratory Endoparasitic Phytonematode.</title>
        <authorList>
            <person name="Zhang H."/>
            <person name="Lin R."/>
            <person name="Xie B."/>
        </authorList>
    </citation>
    <scope>NUCLEOTIDE SEQUENCE</scope>
    <source>
        <strain evidence="1">BazhouSP</strain>
    </source>
</reference>
<proteinExistence type="predicted"/>
<evidence type="ECO:0000313" key="1">
    <source>
        <dbReference type="EMBL" id="KAI1695076.1"/>
    </source>
</evidence>
<accession>A0AAD4MHU5</accession>
<gene>
    <name evidence="1" type="ORF">DdX_19776</name>
</gene>
<dbReference type="Proteomes" id="UP001201812">
    <property type="component" value="Unassembled WGS sequence"/>
</dbReference>
<evidence type="ECO:0000313" key="2">
    <source>
        <dbReference type="Proteomes" id="UP001201812"/>
    </source>
</evidence>
<dbReference type="EMBL" id="JAKKPZ010000444">
    <property type="protein sequence ID" value="KAI1695076.1"/>
    <property type="molecule type" value="Genomic_DNA"/>
</dbReference>
<protein>
    <submittedName>
        <fullName evidence="1">Uncharacterized protein</fullName>
    </submittedName>
</protein>
<sequence length="161" mass="17422">MVANGFREKLCCTGLLIALQAAVFETQPFLKLSSPSKAHSVCAPGTEIFAAPLGSGRVIRQSLRLGETRRLVPVSPTKIDSEDLWLPEYPGWPWAPPSGEAAGWSYGIKTKALGSGRVIRQSLRLGETRRLVPLSREDLRFPGFMASGNPENPGFGAWSTA</sequence>
<keyword evidence="2" id="KW-1185">Reference proteome</keyword>
<dbReference type="AlphaFoldDB" id="A0AAD4MHU5"/>
<comment type="caution">
    <text evidence="1">The sequence shown here is derived from an EMBL/GenBank/DDBJ whole genome shotgun (WGS) entry which is preliminary data.</text>
</comment>
<name>A0AAD4MHU5_9BILA</name>